<dbReference type="Proteomes" id="UP001368500">
    <property type="component" value="Unassembled WGS sequence"/>
</dbReference>
<proteinExistence type="predicted"/>
<reference evidence="1 2" key="1">
    <citation type="submission" date="2024-04" db="EMBL/GenBank/DDBJ databases">
        <title>Novel species of the genus Ideonella isolated from streams.</title>
        <authorList>
            <person name="Lu H."/>
        </authorList>
    </citation>
    <scope>NUCLEOTIDE SEQUENCE [LARGE SCALE GENOMIC DNA]</scope>
    <source>
        <strain evidence="1 2">BYS139W</strain>
    </source>
</reference>
<dbReference type="InterPro" id="IPR036629">
    <property type="entry name" value="YjbJ_sf"/>
</dbReference>
<protein>
    <submittedName>
        <fullName evidence="1">Uncharacterized protein</fullName>
    </submittedName>
</protein>
<evidence type="ECO:0000313" key="1">
    <source>
        <dbReference type="EMBL" id="MEK8026988.1"/>
    </source>
</evidence>
<dbReference type="Gene3D" id="1.10.1470.10">
    <property type="entry name" value="YjbJ"/>
    <property type="match status" value="1"/>
</dbReference>
<organism evidence="1 2">
    <name type="scientific">Pseudaquabacterium rugosum</name>
    <dbReference type="NCBI Taxonomy" id="2984194"/>
    <lineage>
        <taxon>Bacteria</taxon>
        <taxon>Pseudomonadati</taxon>
        <taxon>Pseudomonadota</taxon>
        <taxon>Betaproteobacteria</taxon>
        <taxon>Burkholderiales</taxon>
        <taxon>Sphaerotilaceae</taxon>
        <taxon>Pseudaquabacterium</taxon>
    </lineage>
</organism>
<name>A0ABU9BBM8_9BURK</name>
<accession>A0ABU9BBM8</accession>
<evidence type="ECO:0000313" key="2">
    <source>
        <dbReference type="Proteomes" id="UP001368500"/>
    </source>
</evidence>
<keyword evidence="2" id="KW-1185">Reference proteome</keyword>
<sequence>MIDWSLLRDDWDEVREAVQALWPRLTRDDLQLVSGSRIYLIDMLCHRYAQPEDAMRHAVDERLPGLWADCVMPRAA</sequence>
<gene>
    <name evidence="1" type="ORF">AACH11_13540</name>
</gene>
<dbReference type="EMBL" id="JBBUTF010000012">
    <property type="protein sequence ID" value="MEK8026988.1"/>
    <property type="molecule type" value="Genomic_DNA"/>
</dbReference>
<dbReference type="RefSeq" id="WP_341374772.1">
    <property type="nucleotide sequence ID" value="NZ_JBBUTF010000012.1"/>
</dbReference>
<comment type="caution">
    <text evidence="1">The sequence shown here is derived from an EMBL/GenBank/DDBJ whole genome shotgun (WGS) entry which is preliminary data.</text>
</comment>
<dbReference type="SUPFAM" id="SSF69047">
    <property type="entry name" value="Hypothetical protein YjbJ"/>
    <property type="match status" value="1"/>
</dbReference>